<proteinExistence type="predicted"/>
<dbReference type="AlphaFoldDB" id="A0A0M2SQL9"/>
<keyword evidence="1" id="KW-0472">Membrane</keyword>
<feature type="transmembrane region" description="Helical" evidence="1">
    <location>
        <begin position="136"/>
        <end position="153"/>
    </location>
</feature>
<reference evidence="2 3" key="1">
    <citation type="submission" date="2015-04" db="EMBL/GenBank/DDBJ databases">
        <title>Taxonomic description and genome sequence of Bacillus campisalis sp. nov., a novel member of the genus Bacillus isolated from solar saltern.</title>
        <authorList>
            <person name="Mathan Kumar R."/>
            <person name="Kaur G."/>
            <person name="Kumar A."/>
            <person name="Singh N.K."/>
            <person name="Kaur N."/>
            <person name="Kumar N."/>
            <person name="Mayilraj S."/>
        </authorList>
    </citation>
    <scope>NUCLEOTIDE SEQUENCE [LARGE SCALE GENOMIC DNA]</scope>
    <source>
        <strain evidence="2 3">SA2-6</strain>
    </source>
</reference>
<organism evidence="2 3">
    <name type="scientific">Mesobacillus campisalis</name>
    <dbReference type="NCBI Taxonomy" id="1408103"/>
    <lineage>
        <taxon>Bacteria</taxon>
        <taxon>Bacillati</taxon>
        <taxon>Bacillota</taxon>
        <taxon>Bacilli</taxon>
        <taxon>Bacillales</taxon>
        <taxon>Bacillaceae</taxon>
        <taxon>Mesobacillus</taxon>
    </lineage>
</organism>
<feature type="transmembrane region" description="Helical" evidence="1">
    <location>
        <begin position="25"/>
        <end position="46"/>
    </location>
</feature>
<dbReference type="Proteomes" id="UP000034166">
    <property type="component" value="Unassembled WGS sequence"/>
</dbReference>
<feature type="transmembrane region" description="Helical" evidence="1">
    <location>
        <begin position="372"/>
        <end position="393"/>
    </location>
</feature>
<evidence type="ECO:0000256" key="1">
    <source>
        <dbReference type="SAM" id="Phobius"/>
    </source>
</evidence>
<dbReference type="RefSeq" id="WP_046525809.1">
    <property type="nucleotide sequence ID" value="NZ_LAYY01000048.1"/>
</dbReference>
<dbReference type="PIRSF" id="PIRSF037259">
    <property type="entry name" value="EcsB_ABC"/>
    <property type="match status" value="1"/>
</dbReference>
<evidence type="ECO:0000313" key="3">
    <source>
        <dbReference type="Proteomes" id="UP000034166"/>
    </source>
</evidence>
<evidence type="ECO:0000313" key="2">
    <source>
        <dbReference type="EMBL" id="KKK35986.1"/>
    </source>
</evidence>
<feature type="transmembrane region" description="Helical" evidence="1">
    <location>
        <begin position="306"/>
        <end position="325"/>
    </location>
</feature>
<dbReference type="EMBL" id="LAYY01000048">
    <property type="protein sequence ID" value="KKK35986.1"/>
    <property type="molecule type" value="Genomic_DNA"/>
</dbReference>
<name>A0A0M2SQL9_9BACI</name>
<feature type="transmembrane region" description="Helical" evidence="1">
    <location>
        <begin position="282"/>
        <end position="300"/>
    </location>
</feature>
<keyword evidence="1" id="KW-1133">Transmembrane helix</keyword>
<protein>
    <submittedName>
        <fullName evidence="2">ABC transporter permease</fullName>
    </submittedName>
</protein>
<feature type="transmembrane region" description="Helical" evidence="1">
    <location>
        <begin position="191"/>
        <end position="206"/>
    </location>
</feature>
<feature type="transmembrane region" description="Helical" evidence="1">
    <location>
        <begin position="165"/>
        <end position="185"/>
    </location>
</feature>
<keyword evidence="3" id="KW-1185">Reference proteome</keyword>
<feature type="transmembrane region" description="Helical" evidence="1">
    <location>
        <begin position="58"/>
        <end position="81"/>
    </location>
</feature>
<dbReference type="InterPro" id="IPR010288">
    <property type="entry name" value="EcsB_ABC"/>
</dbReference>
<gene>
    <name evidence="2" type="ORF">WQ57_21640</name>
</gene>
<dbReference type="OrthoDB" id="2447941at2"/>
<dbReference type="Pfam" id="PF05975">
    <property type="entry name" value="EcsB"/>
    <property type="match status" value="1"/>
</dbReference>
<feature type="transmembrane region" description="Helical" evidence="1">
    <location>
        <begin position="102"/>
        <end position="124"/>
    </location>
</feature>
<keyword evidence="1" id="KW-0812">Transmembrane</keyword>
<comment type="caution">
    <text evidence="2">The sequence shown here is derived from an EMBL/GenBank/DDBJ whole genome shotgun (WGS) entry which is preliminary data.</text>
</comment>
<sequence length="400" mass="46710">MFNSETLWKERFTLFLKETSRYLRYIFNGHLVIVFMFLIGTAGFYYQEWVKTLEPGFPSAWIMALILAWAVTYSPVSTFLTEADKVFLIPLEERLGDYFKRSGIFSLFLQAYLLLILLALLMPIHAQVSGEGYRSFLFFLLVLVALKALNMLIRWRVQYYIDLSVWRMDTAVRFAVNAVLLYLLFSNAGPLVLAPALLLVLLYVYYRMQTREKGLKWEQLIELEEKRMGAFYRIANLFTDVPKLKDRVKRRKWLDFLLSAKYGQNQTFDHIYRITFLRSGDYFGLFARLTIIGAVGIYLIDGAGQIFLAVIFLYLTGFQLMPLWGHHENKLWTSLYPVAEASREKAFARLLTAILYLQTVIFSLMPVLKQDWAAAFMTAILGFLFALFFTNLYSKKRRQA</sequence>
<accession>A0A0M2SQL9</accession>
<feature type="transmembrane region" description="Helical" evidence="1">
    <location>
        <begin position="346"/>
        <end position="366"/>
    </location>
</feature>
<dbReference type="GO" id="GO:0016020">
    <property type="term" value="C:membrane"/>
    <property type="evidence" value="ECO:0007669"/>
    <property type="project" value="InterPro"/>
</dbReference>
<dbReference type="PATRIC" id="fig|1408103.3.peg.4740"/>